<dbReference type="PROSITE" id="PS00760">
    <property type="entry name" value="SPASE_I_2"/>
    <property type="match status" value="1"/>
</dbReference>
<gene>
    <name evidence="9" type="ORF">AZI85_05590</name>
</gene>
<protein>
    <recommendedName>
        <fullName evidence="4 7">Signal peptidase I</fullName>
        <ecNumber evidence="3 7">3.4.21.89</ecNumber>
    </recommendedName>
</protein>
<dbReference type="PANTHER" id="PTHR43390:SF1">
    <property type="entry name" value="CHLOROPLAST PROCESSING PEPTIDASE"/>
    <property type="match status" value="1"/>
</dbReference>
<feature type="active site" evidence="6">
    <location>
        <position position="35"/>
    </location>
</feature>
<sequence length="225" mass="25917">MNRWREYLTTLILAVVCALVVRNFLVTAYKVPTGSMQPTLKPGDFIFSSRISYGFPIPFSQQRWGATLPERGDLVVFNYPNQPGVTYVKRVVGLPGDRVQIVKGRLVLNDEALKYEKAQEVPGDNPNPELFDIYEEITPEKTWKVIFQKQPEEKDFGPLVVPPGEVFLLGDNRDASDDSRYWGTVPMPQVIGRVVFIWLSLDWQRKWGGDRYPSVRWQRVFSTVY</sequence>
<dbReference type="AlphaFoldDB" id="A0A150WIN7"/>
<organism evidence="9">
    <name type="scientific">Bdellovibrio bacteriovorus</name>
    <dbReference type="NCBI Taxonomy" id="959"/>
    <lineage>
        <taxon>Bacteria</taxon>
        <taxon>Pseudomonadati</taxon>
        <taxon>Bdellovibrionota</taxon>
        <taxon>Bdellovibrionia</taxon>
        <taxon>Bdellovibrionales</taxon>
        <taxon>Pseudobdellovibrionaceae</taxon>
        <taxon>Bdellovibrio</taxon>
    </lineage>
</organism>
<dbReference type="GO" id="GO:0016020">
    <property type="term" value="C:membrane"/>
    <property type="evidence" value="ECO:0007669"/>
    <property type="project" value="UniProtKB-SubCell"/>
</dbReference>
<keyword evidence="7" id="KW-0645">Protease</keyword>
<evidence type="ECO:0000313" key="9">
    <source>
        <dbReference type="EMBL" id="KYG63496.1"/>
    </source>
</evidence>
<dbReference type="GO" id="GO:0004252">
    <property type="term" value="F:serine-type endopeptidase activity"/>
    <property type="evidence" value="ECO:0007669"/>
    <property type="project" value="InterPro"/>
</dbReference>
<dbReference type="CDD" id="cd06530">
    <property type="entry name" value="S26_SPase_I"/>
    <property type="match status" value="1"/>
</dbReference>
<accession>A0A150WIN7</accession>
<comment type="catalytic activity">
    <reaction evidence="1 7">
        <text>Cleavage of hydrophobic, N-terminal signal or leader sequences from secreted and periplasmic proteins.</text>
        <dbReference type="EC" id="3.4.21.89"/>
    </reaction>
</comment>
<dbReference type="RefSeq" id="WP_063243834.1">
    <property type="nucleotide sequence ID" value="NZ_CP168967.1"/>
</dbReference>
<comment type="caution">
    <text evidence="9">The sequence shown here is derived from an EMBL/GenBank/DDBJ whole genome shotgun (WGS) entry which is preliminary data.</text>
</comment>
<evidence type="ECO:0000256" key="6">
    <source>
        <dbReference type="PIRSR" id="PIRSR600223-1"/>
    </source>
</evidence>
<evidence type="ECO:0000256" key="4">
    <source>
        <dbReference type="ARBA" id="ARBA00019232"/>
    </source>
</evidence>
<dbReference type="Gene3D" id="2.10.109.10">
    <property type="entry name" value="Umud Fragment, subunit A"/>
    <property type="match status" value="1"/>
</dbReference>
<dbReference type="NCBIfam" id="TIGR02227">
    <property type="entry name" value="sigpep_I_bact"/>
    <property type="match status" value="1"/>
</dbReference>
<evidence type="ECO:0000256" key="7">
    <source>
        <dbReference type="RuleBase" id="RU362042"/>
    </source>
</evidence>
<dbReference type="GO" id="GO:0009003">
    <property type="term" value="F:signal peptidase activity"/>
    <property type="evidence" value="ECO:0007669"/>
    <property type="project" value="UniProtKB-EC"/>
</dbReference>
<dbReference type="GO" id="GO:0006465">
    <property type="term" value="P:signal peptide processing"/>
    <property type="evidence" value="ECO:0007669"/>
    <property type="project" value="InterPro"/>
</dbReference>
<dbReference type="InterPro" id="IPR019757">
    <property type="entry name" value="Pept_S26A_signal_pept_1_Lys-AS"/>
</dbReference>
<feature type="active site" evidence="6">
    <location>
        <position position="89"/>
    </location>
</feature>
<name>A0A150WIN7_BDEBC</name>
<dbReference type="PANTHER" id="PTHR43390">
    <property type="entry name" value="SIGNAL PEPTIDASE I"/>
    <property type="match status" value="1"/>
</dbReference>
<proteinExistence type="inferred from homology"/>
<evidence type="ECO:0000256" key="2">
    <source>
        <dbReference type="ARBA" id="ARBA00009370"/>
    </source>
</evidence>
<dbReference type="SUPFAM" id="SSF51306">
    <property type="entry name" value="LexA/Signal peptidase"/>
    <property type="match status" value="1"/>
</dbReference>
<keyword evidence="5 7" id="KW-0378">Hydrolase</keyword>
<comment type="similarity">
    <text evidence="2 7">Belongs to the peptidase S26 family.</text>
</comment>
<comment type="subcellular location">
    <subcellularLocation>
        <location evidence="7">Membrane</location>
        <topology evidence="7">Single-pass type II membrane protein</topology>
    </subcellularLocation>
</comment>
<dbReference type="PRINTS" id="PR00727">
    <property type="entry name" value="LEADERPTASE"/>
</dbReference>
<dbReference type="EMBL" id="LUKF01000014">
    <property type="protein sequence ID" value="KYG63496.1"/>
    <property type="molecule type" value="Genomic_DNA"/>
</dbReference>
<reference evidence="9" key="1">
    <citation type="submission" date="2016-03" db="EMBL/GenBank/DDBJ databases">
        <authorList>
            <person name="Ploux O."/>
        </authorList>
    </citation>
    <scope>NUCLEOTIDE SEQUENCE [LARGE SCALE GENOMIC DNA]</scope>
    <source>
        <strain evidence="9">BER2</strain>
    </source>
</reference>
<dbReference type="InterPro" id="IPR000223">
    <property type="entry name" value="Pept_S26A_signal_pept_1"/>
</dbReference>
<dbReference type="OrthoDB" id="150137at2"/>
<dbReference type="Pfam" id="PF10502">
    <property type="entry name" value="Peptidase_S26"/>
    <property type="match status" value="1"/>
</dbReference>
<dbReference type="InterPro" id="IPR019533">
    <property type="entry name" value="Peptidase_S26"/>
</dbReference>
<evidence type="ECO:0000256" key="3">
    <source>
        <dbReference type="ARBA" id="ARBA00013208"/>
    </source>
</evidence>
<evidence type="ECO:0000259" key="8">
    <source>
        <dbReference type="Pfam" id="PF10502"/>
    </source>
</evidence>
<dbReference type="Proteomes" id="UP000075391">
    <property type="component" value="Unassembled WGS sequence"/>
</dbReference>
<evidence type="ECO:0000256" key="1">
    <source>
        <dbReference type="ARBA" id="ARBA00000677"/>
    </source>
</evidence>
<evidence type="ECO:0000256" key="5">
    <source>
        <dbReference type="ARBA" id="ARBA00022801"/>
    </source>
</evidence>
<dbReference type="EC" id="3.4.21.89" evidence="3 7"/>
<dbReference type="InterPro" id="IPR036286">
    <property type="entry name" value="LexA/Signal_pep-like_sf"/>
</dbReference>
<feature type="domain" description="Peptidase S26" evidence="8">
    <location>
        <begin position="4"/>
        <end position="198"/>
    </location>
</feature>